<name>A0A3E1RHD8_9BURK</name>
<accession>A0A3E1RHD8</accession>
<organism evidence="1 2">
    <name type="scientific">Rhodoferax lacus</name>
    <dbReference type="NCBI Taxonomy" id="2184758"/>
    <lineage>
        <taxon>Bacteria</taxon>
        <taxon>Pseudomonadati</taxon>
        <taxon>Pseudomonadota</taxon>
        <taxon>Betaproteobacteria</taxon>
        <taxon>Burkholderiales</taxon>
        <taxon>Comamonadaceae</taxon>
        <taxon>Rhodoferax</taxon>
    </lineage>
</organism>
<dbReference type="AlphaFoldDB" id="A0A3E1RHD8"/>
<keyword evidence="2" id="KW-1185">Reference proteome</keyword>
<gene>
    <name evidence="1" type="ORF">DIC66_02720</name>
</gene>
<proteinExistence type="predicted"/>
<evidence type="ECO:0000313" key="2">
    <source>
        <dbReference type="Proteomes" id="UP000260665"/>
    </source>
</evidence>
<evidence type="ECO:0000313" key="1">
    <source>
        <dbReference type="EMBL" id="RFO98806.1"/>
    </source>
</evidence>
<reference evidence="1 2" key="1">
    <citation type="submission" date="2018-05" db="EMBL/GenBank/DDBJ databases">
        <title>Rhodoferax soyangensis sp.nov., isolated from an oligotrophic freshwater lake.</title>
        <authorList>
            <person name="Park M."/>
        </authorList>
    </citation>
    <scope>NUCLEOTIDE SEQUENCE [LARGE SCALE GENOMIC DNA]</scope>
    <source>
        <strain evidence="1 2">IMCC26218</strain>
    </source>
</reference>
<sequence>MLSNLNVLIICDYHLPGSNANALADHINSFQKHSQHNIFMLSSVGDLPADFNLEAFDVLVIHYSIVVIGTSYLSESAKDRIANYKGLKVQYIQDEYREINRFQIEMDRLGTDLLFTCVPQSLWKYTYPDHILPWLALRPTLTGYVPEALLQHRVKPTAERTTDVFYRGRQVPYWIGSATLEKYQIAQEFARLARGTELVIDLASEEGSRLYGDSWLQHLGNAKCTLGVESAASLLDFTGGFQRRTEAYIRQHPMASFAEVEAAAFPGIDNRFNTAQISPRCFEAAAMRTCMILYEGEYSGILEPGRHYLSLKKDFSNFNEICTIIRNSARLQEISDCAYQEVALNPQYSNKRFVEEFETGVAEVMALKKHLPRRIDIEAIVEQFQTVYTDYRPEVGRLHGALYFRHSSNDEFFVSRAFVQYCARDIDLLADSHKVVNVSPKPVRSHVHVFESIDQARPPIRRLLLSWWRRMPYSLRLKIEPLLLLIKR</sequence>
<dbReference type="EMBL" id="QFZK01000001">
    <property type="protein sequence ID" value="RFO98806.1"/>
    <property type="molecule type" value="Genomic_DNA"/>
</dbReference>
<comment type="caution">
    <text evidence="1">The sequence shown here is derived from an EMBL/GenBank/DDBJ whole genome shotgun (WGS) entry which is preliminary data.</text>
</comment>
<dbReference type="Proteomes" id="UP000260665">
    <property type="component" value="Unassembled WGS sequence"/>
</dbReference>
<protein>
    <submittedName>
        <fullName evidence="1">Uncharacterized protein</fullName>
    </submittedName>
</protein>